<proteinExistence type="predicted"/>
<dbReference type="RefSeq" id="WP_344664679.1">
    <property type="nucleotide sequence ID" value="NZ_BAAAQN010000006.1"/>
</dbReference>
<sequence>MPDLVNVCKAHAGTDSAGHTWPTDGAVIKVPVEHALVLARIPDGGFTIIENANPETTKIVGNAESAEPAEKAAKPSAAGAARAKPEGKASAK</sequence>
<keyword evidence="3" id="KW-1185">Reference proteome</keyword>
<reference evidence="2 3" key="1">
    <citation type="journal article" date="2019" name="Int. J. Syst. Evol. Microbiol.">
        <title>The Global Catalogue of Microorganisms (GCM) 10K type strain sequencing project: providing services to taxonomists for standard genome sequencing and annotation.</title>
        <authorList>
            <consortium name="The Broad Institute Genomics Platform"/>
            <consortium name="The Broad Institute Genome Sequencing Center for Infectious Disease"/>
            <person name="Wu L."/>
            <person name="Ma J."/>
        </authorList>
    </citation>
    <scope>NUCLEOTIDE SEQUENCE [LARGE SCALE GENOMIC DNA]</scope>
    <source>
        <strain evidence="2 3">JCM 16014</strain>
    </source>
</reference>
<accession>A0ABN2TSZ7</accession>
<evidence type="ECO:0000256" key="1">
    <source>
        <dbReference type="SAM" id="MobiDB-lite"/>
    </source>
</evidence>
<gene>
    <name evidence="2" type="ORF">GCM10009839_14040</name>
</gene>
<organism evidence="2 3">
    <name type="scientific">Catenulispora yoronensis</name>
    <dbReference type="NCBI Taxonomy" id="450799"/>
    <lineage>
        <taxon>Bacteria</taxon>
        <taxon>Bacillati</taxon>
        <taxon>Actinomycetota</taxon>
        <taxon>Actinomycetes</taxon>
        <taxon>Catenulisporales</taxon>
        <taxon>Catenulisporaceae</taxon>
        <taxon>Catenulispora</taxon>
    </lineage>
</organism>
<feature type="compositionally biased region" description="Basic and acidic residues" evidence="1">
    <location>
        <begin position="83"/>
        <end position="92"/>
    </location>
</feature>
<dbReference type="Proteomes" id="UP001500751">
    <property type="component" value="Unassembled WGS sequence"/>
</dbReference>
<evidence type="ECO:0000313" key="2">
    <source>
        <dbReference type="EMBL" id="GAA2018954.1"/>
    </source>
</evidence>
<comment type="caution">
    <text evidence="2">The sequence shown here is derived from an EMBL/GenBank/DDBJ whole genome shotgun (WGS) entry which is preliminary data.</text>
</comment>
<name>A0ABN2TSZ7_9ACTN</name>
<protein>
    <submittedName>
        <fullName evidence="2">Uncharacterized protein</fullName>
    </submittedName>
</protein>
<evidence type="ECO:0000313" key="3">
    <source>
        <dbReference type="Proteomes" id="UP001500751"/>
    </source>
</evidence>
<feature type="region of interest" description="Disordered" evidence="1">
    <location>
        <begin position="62"/>
        <end position="92"/>
    </location>
</feature>
<dbReference type="EMBL" id="BAAAQN010000006">
    <property type="protein sequence ID" value="GAA2018954.1"/>
    <property type="molecule type" value="Genomic_DNA"/>
</dbReference>